<keyword evidence="3" id="KW-1185">Reference proteome</keyword>
<dbReference type="PANTHER" id="PTHR13954">
    <property type="entry name" value="IRE1-RELATED"/>
    <property type="match status" value="1"/>
</dbReference>
<dbReference type="EMBL" id="LJIJ01004131">
    <property type="protein sequence ID" value="ODM88085.1"/>
    <property type="molecule type" value="Genomic_DNA"/>
</dbReference>
<organism evidence="2 3">
    <name type="scientific">Orchesella cincta</name>
    <name type="common">Springtail</name>
    <name type="synonym">Podura cincta</name>
    <dbReference type="NCBI Taxonomy" id="48709"/>
    <lineage>
        <taxon>Eukaryota</taxon>
        <taxon>Metazoa</taxon>
        <taxon>Ecdysozoa</taxon>
        <taxon>Arthropoda</taxon>
        <taxon>Hexapoda</taxon>
        <taxon>Collembola</taxon>
        <taxon>Entomobryomorpha</taxon>
        <taxon>Entomobryoidea</taxon>
        <taxon>Orchesellidae</taxon>
        <taxon>Orchesellinae</taxon>
        <taxon>Orchesella</taxon>
    </lineage>
</organism>
<feature type="domain" description="Protein kinase" evidence="1">
    <location>
        <begin position="1"/>
        <end position="77"/>
    </location>
</feature>
<dbReference type="PROSITE" id="PS50011">
    <property type="entry name" value="PROTEIN_KINASE_DOM"/>
    <property type="match status" value="1"/>
</dbReference>
<dbReference type="InterPro" id="IPR045133">
    <property type="entry name" value="IRE1/2-like"/>
</dbReference>
<dbReference type="SUPFAM" id="SSF56112">
    <property type="entry name" value="Protein kinase-like (PK-like)"/>
    <property type="match status" value="1"/>
</dbReference>
<dbReference type="InterPro" id="IPR011009">
    <property type="entry name" value="Kinase-like_dom_sf"/>
</dbReference>
<gene>
    <name evidence="2" type="ORF">Ocin01_18598</name>
</gene>
<evidence type="ECO:0000313" key="3">
    <source>
        <dbReference type="Proteomes" id="UP000094527"/>
    </source>
</evidence>
<dbReference type="Gene3D" id="1.10.510.10">
    <property type="entry name" value="Transferase(Phosphotransferase) domain 1"/>
    <property type="match status" value="1"/>
</dbReference>
<dbReference type="GO" id="GO:0004674">
    <property type="term" value="F:protein serine/threonine kinase activity"/>
    <property type="evidence" value="ECO:0007669"/>
    <property type="project" value="InterPro"/>
</dbReference>
<comment type="caution">
    <text evidence="2">The sequence shown here is derived from an EMBL/GenBank/DDBJ whole genome shotgun (WGS) entry which is preliminary data.</text>
</comment>
<sequence>MKGFIRDAAKGLKWIHDSGILHRDIKPENVLIFETCGGTNEIAKLTDFGVSRKLSGVATGTNSCGRGTMNCGWRLSR</sequence>
<proteinExistence type="predicted"/>
<dbReference type="GO" id="GO:0004521">
    <property type="term" value="F:RNA endonuclease activity"/>
    <property type="evidence" value="ECO:0007669"/>
    <property type="project" value="InterPro"/>
</dbReference>
<dbReference type="PANTHER" id="PTHR13954:SF27">
    <property type="entry name" value="SERINE_THREONINE-PROTEIN KINASE_ENDORIBONUCLEASE IRE1B"/>
    <property type="match status" value="1"/>
</dbReference>
<dbReference type="InterPro" id="IPR000719">
    <property type="entry name" value="Prot_kinase_dom"/>
</dbReference>
<dbReference type="OrthoDB" id="8187887at2759"/>
<dbReference type="GO" id="GO:1990604">
    <property type="term" value="C:IRE1-TRAF2-ASK1 complex"/>
    <property type="evidence" value="ECO:0007669"/>
    <property type="project" value="TreeGrafter"/>
</dbReference>
<dbReference type="GO" id="GO:0005524">
    <property type="term" value="F:ATP binding"/>
    <property type="evidence" value="ECO:0007669"/>
    <property type="project" value="InterPro"/>
</dbReference>
<dbReference type="Proteomes" id="UP000094527">
    <property type="component" value="Unassembled WGS sequence"/>
</dbReference>
<keyword evidence="2" id="KW-0808">Transferase</keyword>
<reference evidence="2 3" key="1">
    <citation type="journal article" date="2016" name="Genome Biol. Evol.">
        <title>Gene Family Evolution Reflects Adaptation to Soil Environmental Stressors in the Genome of the Collembolan Orchesella cincta.</title>
        <authorList>
            <person name="Faddeeva-Vakhrusheva A."/>
            <person name="Derks M.F."/>
            <person name="Anvar S.Y."/>
            <person name="Agamennone V."/>
            <person name="Suring W."/>
            <person name="Smit S."/>
            <person name="van Straalen N.M."/>
            <person name="Roelofs D."/>
        </authorList>
    </citation>
    <scope>NUCLEOTIDE SEQUENCE [LARGE SCALE GENOMIC DNA]</scope>
    <source>
        <tissue evidence="2">Mixed pool</tissue>
    </source>
</reference>
<keyword evidence="2" id="KW-0418">Kinase</keyword>
<dbReference type="GO" id="GO:0036498">
    <property type="term" value="P:IRE1-mediated unfolded protein response"/>
    <property type="evidence" value="ECO:0007669"/>
    <property type="project" value="TreeGrafter"/>
</dbReference>
<dbReference type="STRING" id="48709.A0A1D2M535"/>
<accession>A0A1D2M535</accession>
<dbReference type="AlphaFoldDB" id="A0A1D2M535"/>
<dbReference type="PROSITE" id="PS00108">
    <property type="entry name" value="PROTEIN_KINASE_ST"/>
    <property type="match status" value="1"/>
</dbReference>
<name>A0A1D2M535_ORCCI</name>
<evidence type="ECO:0000259" key="1">
    <source>
        <dbReference type="PROSITE" id="PS50011"/>
    </source>
</evidence>
<dbReference type="InterPro" id="IPR008271">
    <property type="entry name" value="Ser/Thr_kinase_AS"/>
</dbReference>
<evidence type="ECO:0000313" key="2">
    <source>
        <dbReference type="EMBL" id="ODM88085.1"/>
    </source>
</evidence>
<dbReference type="GO" id="GO:0070059">
    <property type="term" value="P:intrinsic apoptotic signaling pathway in response to endoplasmic reticulum stress"/>
    <property type="evidence" value="ECO:0007669"/>
    <property type="project" value="TreeGrafter"/>
</dbReference>
<protein>
    <submittedName>
        <fullName evidence="2">Putative serine/threonine-protein kinase fhkE</fullName>
    </submittedName>
</protein>
<dbReference type="Pfam" id="PF00069">
    <property type="entry name" value="Pkinase"/>
    <property type="match status" value="1"/>
</dbReference>
<dbReference type="GO" id="GO:0051082">
    <property type="term" value="F:unfolded protein binding"/>
    <property type="evidence" value="ECO:0007669"/>
    <property type="project" value="TreeGrafter"/>
</dbReference>